<name>A0A5C1E5P6_9RHOO</name>
<feature type="signal peptide" evidence="2">
    <location>
        <begin position="1"/>
        <end position="23"/>
    </location>
</feature>
<accession>A0A5C1E5P6</accession>
<protein>
    <submittedName>
        <fullName evidence="3">Uncharacterized protein</fullName>
    </submittedName>
</protein>
<keyword evidence="2" id="KW-0732">Signal</keyword>
<feature type="compositionally biased region" description="Basic residues" evidence="1">
    <location>
        <begin position="45"/>
        <end position="54"/>
    </location>
</feature>
<organism evidence="3 4">
    <name type="scientific">Oryzomicrobium terrae</name>
    <dbReference type="NCBI Taxonomy" id="1735038"/>
    <lineage>
        <taxon>Bacteria</taxon>
        <taxon>Pseudomonadati</taxon>
        <taxon>Pseudomonadota</taxon>
        <taxon>Betaproteobacteria</taxon>
        <taxon>Rhodocyclales</taxon>
        <taxon>Rhodocyclaceae</taxon>
        <taxon>Oryzomicrobium</taxon>
    </lineage>
</organism>
<keyword evidence="4" id="KW-1185">Reference proteome</keyword>
<reference evidence="3 4" key="1">
    <citation type="submission" date="2017-07" db="EMBL/GenBank/DDBJ databases">
        <title>Complete genome sequence of Oryzomicrobium terrae TPP412.</title>
        <authorList>
            <person name="Chiu L.-W."/>
            <person name="Lo K.-J."/>
            <person name="Tsai Y.-M."/>
            <person name="Lin S.-S."/>
            <person name="Kuo C.-H."/>
            <person name="Liu C.-T."/>
        </authorList>
    </citation>
    <scope>NUCLEOTIDE SEQUENCE [LARGE SCALE GENOMIC DNA]</scope>
    <source>
        <strain evidence="3 4">TPP412</strain>
    </source>
</reference>
<evidence type="ECO:0000313" key="4">
    <source>
        <dbReference type="Proteomes" id="UP000323671"/>
    </source>
</evidence>
<feature type="region of interest" description="Disordered" evidence="1">
    <location>
        <begin position="26"/>
        <end position="54"/>
    </location>
</feature>
<dbReference type="EMBL" id="CP022579">
    <property type="protein sequence ID" value="QEL64193.1"/>
    <property type="molecule type" value="Genomic_DNA"/>
</dbReference>
<dbReference type="AlphaFoldDB" id="A0A5C1E5P6"/>
<dbReference type="KEGG" id="otr:OTERR_07170"/>
<proteinExistence type="predicted"/>
<feature type="chain" id="PRO_5022771474" evidence="2">
    <location>
        <begin position="24"/>
        <end position="54"/>
    </location>
</feature>
<sequence>MTSLHLLLLPAFSILRLPSGCQAANHVRDTAGQPGSPMRAPSFRYRPHWSRSSC</sequence>
<gene>
    <name evidence="3" type="ORF">OTERR_07170</name>
</gene>
<dbReference type="Proteomes" id="UP000323671">
    <property type="component" value="Chromosome"/>
</dbReference>
<evidence type="ECO:0000256" key="1">
    <source>
        <dbReference type="SAM" id="MobiDB-lite"/>
    </source>
</evidence>
<evidence type="ECO:0000313" key="3">
    <source>
        <dbReference type="EMBL" id="QEL64193.1"/>
    </source>
</evidence>
<evidence type="ECO:0000256" key="2">
    <source>
        <dbReference type="SAM" id="SignalP"/>
    </source>
</evidence>